<protein>
    <recommendedName>
        <fullName evidence="1">Anhydro-N-acetylmuramic acid kinase</fullName>
        <ecNumber evidence="1">2.7.1.170</ecNumber>
    </recommendedName>
    <alternativeName>
        <fullName evidence="1">AnhMurNAc kinase</fullName>
    </alternativeName>
</protein>
<sequence>MRPAAFFADYAAKPERLLIGLMSGTSVDSVDVALVKLAGSGRVTEAELLKALDFPIPEALRSRILALSHGEGNAEEVSQVSVAVAELFAEAVRALGAGKVDAIASHGQTISHTPPPPPPHVGELGGGATLQIGSAAVLAQRLGVPVVSDFRSADVAVGGQGAPLIPYVDWCLLTHPTKARAIQNIGGIGNVTFLPPNATPDQVVGFDTGPGNMLMDRAAQWASNGDLRCDTDGKLALSVEEPDYELLEWLLEHPFLAQKPPKSAGREEFGESFYKEVCRRAQLSPTSLEQQVLRRYLPFSRGTELIPEKLVATLTWFTALSIVDAYERYLPQLPDEVIVGGGGARNPALMQFLRTKLSPVPVLTHAELGMDGDSKEALAFCVLANETLLGNPANLPSVTGAARRVTLGSVTFP</sequence>
<dbReference type="NCBIfam" id="NF007148">
    <property type="entry name" value="PRK09585.3-2"/>
    <property type="match status" value="1"/>
</dbReference>
<evidence type="ECO:0000313" key="2">
    <source>
        <dbReference type="EMBL" id="MBB6052916.1"/>
    </source>
</evidence>
<dbReference type="Gene3D" id="3.30.420.40">
    <property type="match status" value="2"/>
</dbReference>
<keyword evidence="1 2" id="KW-0418">Kinase</keyword>
<keyword evidence="1" id="KW-0067">ATP-binding</keyword>
<dbReference type="GO" id="GO:0009254">
    <property type="term" value="P:peptidoglycan turnover"/>
    <property type="evidence" value="ECO:0007669"/>
    <property type="project" value="UniProtKB-UniRule"/>
</dbReference>
<dbReference type="EMBL" id="JACHGW010000005">
    <property type="protein sequence ID" value="MBB6052916.1"/>
    <property type="molecule type" value="Genomic_DNA"/>
</dbReference>
<name>A0A7W9SU79_ARMRO</name>
<keyword evidence="1 2" id="KW-0808">Transferase</keyword>
<organism evidence="2 3">
    <name type="scientific">Armatimonas rosea</name>
    <dbReference type="NCBI Taxonomy" id="685828"/>
    <lineage>
        <taxon>Bacteria</taxon>
        <taxon>Bacillati</taxon>
        <taxon>Armatimonadota</taxon>
        <taxon>Armatimonadia</taxon>
        <taxon>Armatimonadales</taxon>
        <taxon>Armatimonadaceae</taxon>
        <taxon>Armatimonas</taxon>
    </lineage>
</organism>
<feature type="binding site" evidence="1">
    <location>
        <begin position="24"/>
        <end position="31"/>
    </location>
    <ligand>
        <name>ATP</name>
        <dbReference type="ChEBI" id="CHEBI:30616"/>
    </ligand>
</feature>
<dbReference type="PANTHER" id="PTHR30605:SF0">
    <property type="entry name" value="ANHYDRO-N-ACETYLMURAMIC ACID KINASE"/>
    <property type="match status" value="1"/>
</dbReference>
<dbReference type="GO" id="GO:0016773">
    <property type="term" value="F:phosphotransferase activity, alcohol group as acceptor"/>
    <property type="evidence" value="ECO:0007669"/>
    <property type="project" value="UniProtKB-UniRule"/>
</dbReference>
<comment type="caution">
    <text evidence="2">The sequence shown here is derived from an EMBL/GenBank/DDBJ whole genome shotgun (WGS) entry which is preliminary data.</text>
</comment>
<comment type="similarity">
    <text evidence="1">Belongs to the anhydro-N-acetylmuramic acid kinase family.</text>
</comment>
<gene>
    <name evidence="1" type="primary">anmK</name>
    <name evidence="2" type="ORF">HNQ39_004748</name>
</gene>
<dbReference type="SUPFAM" id="SSF53067">
    <property type="entry name" value="Actin-like ATPase domain"/>
    <property type="match status" value="1"/>
</dbReference>
<dbReference type="Proteomes" id="UP000520814">
    <property type="component" value="Unassembled WGS sequence"/>
</dbReference>
<dbReference type="RefSeq" id="WP_221290277.1">
    <property type="nucleotide sequence ID" value="NZ_JACHGW010000005.1"/>
</dbReference>
<keyword evidence="1" id="KW-0547">Nucleotide-binding</keyword>
<comment type="pathway">
    <text evidence="1">Amino-sugar metabolism; 1,6-anhydro-N-acetylmuramate degradation.</text>
</comment>
<keyword evidence="1" id="KW-0119">Carbohydrate metabolism</keyword>
<dbReference type="CDD" id="cd24050">
    <property type="entry name" value="ASKHA_NBD_ANMK"/>
    <property type="match status" value="1"/>
</dbReference>
<reference evidence="2 3" key="1">
    <citation type="submission" date="2020-08" db="EMBL/GenBank/DDBJ databases">
        <title>Genomic Encyclopedia of Type Strains, Phase IV (KMG-IV): sequencing the most valuable type-strain genomes for metagenomic binning, comparative biology and taxonomic classification.</title>
        <authorList>
            <person name="Goeker M."/>
        </authorList>
    </citation>
    <scope>NUCLEOTIDE SEQUENCE [LARGE SCALE GENOMIC DNA]</scope>
    <source>
        <strain evidence="2 3">DSM 23562</strain>
    </source>
</reference>
<comment type="pathway">
    <text evidence="1">Cell wall biogenesis; peptidoglycan recycling.</text>
</comment>
<dbReference type="Pfam" id="PF03702">
    <property type="entry name" value="AnmK"/>
    <property type="match status" value="1"/>
</dbReference>
<dbReference type="UniPathway" id="UPA00343"/>
<dbReference type="GO" id="GO:0097175">
    <property type="term" value="P:1,6-anhydro-N-acetyl-beta-muramic acid catabolic process"/>
    <property type="evidence" value="ECO:0007669"/>
    <property type="project" value="UniProtKB-UniRule"/>
</dbReference>
<dbReference type="InterPro" id="IPR005338">
    <property type="entry name" value="Anhydro_N_Ac-Mur_kinase"/>
</dbReference>
<dbReference type="HAMAP" id="MF_01270">
    <property type="entry name" value="AnhMurNAc_kinase"/>
    <property type="match status" value="1"/>
</dbReference>
<dbReference type="GO" id="GO:0005524">
    <property type="term" value="F:ATP binding"/>
    <property type="evidence" value="ECO:0007669"/>
    <property type="project" value="UniProtKB-UniRule"/>
</dbReference>
<comment type="catalytic activity">
    <reaction evidence="1">
        <text>1,6-anhydro-N-acetyl-beta-muramate + ATP + H2O = N-acetyl-D-muramate 6-phosphate + ADP + H(+)</text>
        <dbReference type="Rhea" id="RHEA:24952"/>
        <dbReference type="ChEBI" id="CHEBI:15377"/>
        <dbReference type="ChEBI" id="CHEBI:15378"/>
        <dbReference type="ChEBI" id="CHEBI:30616"/>
        <dbReference type="ChEBI" id="CHEBI:58690"/>
        <dbReference type="ChEBI" id="CHEBI:58722"/>
        <dbReference type="ChEBI" id="CHEBI:456216"/>
        <dbReference type="EC" id="2.7.1.170"/>
    </reaction>
</comment>
<dbReference type="UniPathway" id="UPA00544"/>
<evidence type="ECO:0000256" key="1">
    <source>
        <dbReference type="HAMAP-Rule" id="MF_01270"/>
    </source>
</evidence>
<comment type="function">
    <text evidence="1">Catalyzes the specific phosphorylation of 1,6-anhydro-N-acetylmuramic acid (anhMurNAc) with the simultaneous cleavage of the 1,6-anhydro ring, generating MurNAc-6-P. Is required for the utilization of anhMurNAc either imported from the medium or derived from its own cell wall murein, and thus plays a role in cell wall recycling.</text>
</comment>
<dbReference type="PANTHER" id="PTHR30605">
    <property type="entry name" value="ANHYDRO-N-ACETYLMURAMIC ACID KINASE"/>
    <property type="match status" value="1"/>
</dbReference>
<dbReference type="AlphaFoldDB" id="A0A7W9SU79"/>
<keyword evidence="3" id="KW-1185">Reference proteome</keyword>
<dbReference type="GO" id="GO:0016301">
    <property type="term" value="F:kinase activity"/>
    <property type="evidence" value="ECO:0007669"/>
    <property type="project" value="UniProtKB-KW"/>
</dbReference>
<proteinExistence type="inferred from homology"/>
<dbReference type="EC" id="2.7.1.170" evidence="1"/>
<evidence type="ECO:0000313" key="3">
    <source>
        <dbReference type="Proteomes" id="UP000520814"/>
    </source>
</evidence>
<accession>A0A7W9SU79</accession>
<dbReference type="GO" id="GO:0006040">
    <property type="term" value="P:amino sugar metabolic process"/>
    <property type="evidence" value="ECO:0007669"/>
    <property type="project" value="InterPro"/>
</dbReference>
<dbReference type="InterPro" id="IPR043129">
    <property type="entry name" value="ATPase_NBD"/>
</dbReference>